<dbReference type="AlphaFoldDB" id="X0T5J2"/>
<gene>
    <name evidence="1" type="ORF">S01H1_14244</name>
</gene>
<accession>X0T5J2</accession>
<comment type="caution">
    <text evidence="1">The sequence shown here is derived from an EMBL/GenBank/DDBJ whole genome shotgun (WGS) entry which is preliminary data.</text>
</comment>
<sequence length="68" mass="7750">MTHPINGGYEGDDFEYPAPICMDCGKECSTWEEVDTGFHGPYELWNYCPDCKVETFHARIKAESSAIR</sequence>
<organism evidence="1">
    <name type="scientific">marine sediment metagenome</name>
    <dbReference type="NCBI Taxonomy" id="412755"/>
    <lineage>
        <taxon>unclassified sequences</taxon>
        <taxon>metagenomes</taxon>
        <taxon>ecological metagenomes</taxon>
    </lineage>
</organism>
<dbReference type="EMBL" id="BARS01007399">
    <property type="protein sequence ID" value="GAF82596.1"/>
    <property type="molecule type" value="Genomic_DNA"/>
</dbReference>
<evidence type="ECO:0000313" key="1">
    <source>
        <dbReference type="EMBL" id="GAF82596.1"/>
    </source>
</evidence>
<reference evidence="1" key="1">
    <citation type="journal article" date="2014" name="Front. Microbiol.">
        <title>High frequency of phylogenetically diverse reductive dehalogenase-homologous genes in deep subseafloor sedimentary metagenomes.</title>
        <authorList>
            <person name="Kawai M."/>
            <person name="Futagami T."/>
            <person name="Toyoda A."/>
            <person name="Takaki Y."/>
            <person name="Nishi S."/>
            <person name="Hori S."/>
            <person name="Arai W."/>
            <person name="Tsubouchi T."/>
            <person name="Morono Y."/>
            <person name="Uchiyama I."/>
            <person name="Ito T."/>
            <person name="Fujiyama A."/>
            <person name="Inagaki F."/>
            <person name="Takami H."/>
        </authorList>
    </citation>
    <scope>NUCLEOTIDE SEQUENCE</scope>
    <source>
        <strain evidence="1">Expedition CK06-06</strain>
    </source>
</reference>
<proteinExistence type="predicted"/>
<protein>
    <submittedName>
        <fullName evidence="1">Uncharacterized protein</fullName>
    </submittedName>
</protein>
<name>X0T5J2_9ZZZZ</name>